<accession>A0ABS6NDM5</accession>
<dbReference type="Pfam" id="PF16976">
    <property type="entry name" value="RcpC"/>
    <property type="match status" value="1"/>
</dbReference>
<proteinExistence type="predicted"/>
<sequence length="284" mass="30499">MRLLFGLVLIAGLGLAGFAVYMAQNYIGAYENALQEERAKVTKAVPTQMIYVSSRPIAYGEELTDADIRLVPWPKEILPVGYFDDTNPIIVDGEKPRVVLRPMEANEAFMPVKVSEPGGDAGLTSRLEKGQRAFAIKVDVASGVSGFLRPGDRVDVYWTGRIPGNDPNLPQGDVTKLIQSGIRLIAVDQTATSDNTDATIARTVTVAASPTEIAGLAQAQSTGKLSLSLMGINDDTVAEAIEVDQRSLLGITKVEQNAENSLEVCTIRTRRGADVVEIPIPCTD</sequence>
<reference evidence="2" key="1">
    <citation type="submission" date="2021-06" db="EMBL/GenBank/DDBJ databases">
        <title>Thalassococcus sp. CAU 1522 isolated from sea sand, Republic of Korea.</title>
        <authorList>
            <person name="Kim W."/>
        </authorList>
    </citation>
    <scope>NUCLEOTIDE SEQUENCE</scope>
    <source>
        <strain evidence="2">CAU 1522</strain>
    </source>
</reference>
<dbReference type="NCBIfam" id="TIGR03177">
    <property type="entry name" value="pilus_cpaB"/>
    <property type="match status" value="1"/>
</dbReference>
<dbReference type="EMBL" id="JAHRWL010000004">
    <property type="protein sequence ID" value="MBV2361680.1"/>
    <property type="molecule type" value="Genomic_DNA"/>
</dbReference>
<comment type="caution">
    <text evidence="2">The sequence shown here is derived from an EMBL/GenBank/DDBJ whole genome shotgun (WGS) entry which is preliminary data.</text>
</comment>
<gene>
    <name evidence="2" type="primary">cpaB</name>
    <name evidence="2" type="ORF">KUH32_18085</name>
</gene>
<dbReference type="Proteomes" id="UP001166293">
    <property type="component" value="Unassembled WGS sequence"/>
</dbReference>
<dbReference type="RefSeq" id="WP_217780071.1">
    <property type="nucleotide sequence ID" value="NZ_JAHRWL010000004.1"/>
</dbReference>
<evidence type="ECO:0000259" key="1">
    <source>
        <dbReference type="SMART" id="SM00858"/>
    </source>
</evidence>
<protein>
    <submittedName>
        <fullName evidence="2">Flp pilus assembly protein CpaB</fullName>
    </submittedName>
</protein>
<dbReference type="CDD" id="cd11614">
    <property type="entry name" value="SAF_CpaB_FlgA_like"/>
    <property type="match status" value="1"/>
</dbReference>
<feature type="domain" description="SAF" evidence="1">
    <location>
        <begin position="48"/>
        <end position="115"/>
    </location>
</feature>
<dbReference type="InterPro" id="IPR031571">
    <property type="entry name" value="RcpC_dom"/>
</dbReference>
<dbReference type="Pfam" id="PF08666">
    <property type="entry name" value="SAF"/>
    <property type="match status" value="1"/>
</dbReference>
<dbReference type="InterPro" id="IPR013974">
    <property type="entry name" value="SAF"/>
</dbReference>
<evidence type="ECO:0000313" key="2">
    <source>
        <dbReference type="EMBL" id="MBV2361680.1"/>
    </source>
</evidence>
<keyword evidence="3" id="KW-1185">Reference proteome</keyword>
<dbReference type="SMART" id="SM00858">
    <property type="entry name" value="SAF"/>
    <property type="match status" value="1"/>
</dbReference>
<dbReference type="InterPro" id="IPR017592">
    <property type="entry name" value="Pilus_assmbl_Flp-typ_CpaB"/>
</dbReference>
<evidence type="ECO:0000313" key="3">
    <source>
        <dbReference type="Proteomes" id="UP001166293"/>
    </source>
</evidence>
<name>A0ABS6NDM5_9RHOB</name>
<organism evidence="2 3">
    <name type="scientific">Thalassococcus arenae</name>
    <dbReference type="NCBI Taxonomy" id="2851652"/>
    <lineage>
        <taxon>Bacteria</taxon>
        <taxon>Pseudomonadati</taxon>
        <taxon>Pseudomonadota</taxon>
        <taxon>Alphaproteobacteria</taxon>
        <taxon>Rhodobacterales</taxon>
        <taxon>Roseobacteraceae</taxon>
        <taxon>Thalassococcus</taxon>
    </lineage>
</organism>